<evidence type="ECO:0000256" key="2">
    <source>
        <dbReference type="ARBA" id="ARBA00022729"/>
    </source>
</evidence>
<accession>A0A382V0X9</accession>
<sequence>VREIIGSKFPNIKGLEFANFKNQLDYLQNKYSIIKAEDLIEYAINKKTSLPKNPCYLTFDDGYKDHIEYVLPELKKRKIQGSFFPASKPIINHDLLNTNAIQFILASCENLEKLIKELNTKCIEYGVSEDEINKLWLSIDDRDRFDNRSVTYVKRMLQRELPEEIRSKVTDMLFEKYVGVSQKDFSIDLYLSKEEVSQLVSEGMYVGSHSHSHYWMNEESLESQKKEIELSLVFLDKIGAPTKDWIMCYPNGAYNDDTLSILRKKKCVVGLTCNVGHGLLKRHKLLEL</sequence>
<evidence type="ECO:0000313" key="4">
    <source>
        <dbReference type="EMBL" id="SVD40129.1"/>
    </source>
</evidence>
<organism evidence="4">
    <name type="scientific">marine metagenome</name>
    <dbReference type="NCBI Taxonomy" id="408172"/>
    <lineage>
        <taxon>unclassified sequences</taxon>
        <taxon>metagenomes</taxon>
        <taxon>ecological metagenomes</taxon>
    </lineage>
</organism>
<dbReference type="GO" id="GO:0016810">
    <property type="term" value="F:hydrolase activity, acting on carbon-nitrogen (but not peptide) bonds"/>
    <property type="evidence" value="ECO:0007669"/>
    <property type="project" value="InterPro"/>
</dbReference>
<dbReference type="InterPro" id="IPR051398">
    <property type="entry name" value="Polysacch_Deacetylase"/>
</dbReference>
<dbReference type="SUPFAM" id="SSF88713">
    <property type="entry name" value="Glycoside hydrolase/deacetylase"/>
    <property type="match status" value="1"/>
</dbReference>
<dbReference type="Gene3D" id="3.20.20.370">
    <property type="entry name" value="Glycoside hydrolase/deacetylase"/>
    <property type="match status" value="1"/>
</dbReference>
<keyword evidence="2" id="KW-0732">Signal</keyword>
<feature type="non-terminal residue" evidence="4">
    <location>
        <position position="1"/>
    </location>
</feature>
<dbReference type="PANTHER" id="PTHR34216">
    <property type="match status" value="1"/>
</dbReference>
<dbReference type="InterPro" id="IPR002509">
    <property type="entry name" value="NODB_dom"/>
</dbReference>
<protein>
    <recommendedName>
        <fullName evidence="3">NodB homology domain-containing protein</fullName>
    </recommendedName>
</protein>
<dbReference type="PANTHER" id="PTHR34216:SF3">
    <property type="entry name" value="POLY-BETA-1,6-N-ACETYL-D-GLUCOSAMINE N-DEACETYLASE"/>
    <property type="match status" value="1"/>
</dbReference>
<dbReference type="EMBL" id="UINC01148317">
    <property type="protein sequence ID" value="SVD40129.1"/>
    <property type="molecule type" value="Genomic_DNA"/>
</dbReference>
<name>A0A382V0X9_9ZZZZ</name>
<reference evidence="4" key="1">
    <citation type="submission" date="2018-05" db="EMBL/GenBank/DDBJ databases">
        <authorList>
            <person name="Lanie J.A."/>
            <person name="Ng W.-L."/>
            <person name="Kazmierczak K.M."/>
            <person name="Andrzejewski T.M."/>
            <person name="Davidsen T.M."/>
            <person name="Wayne K.J."/>
            <person name="Tettelin H."/>
            <person name="Glass J.I."/>
            <person name="Rusch D."/>
            <person name="Podicherti R."/>
            <person name="Tsui H.-C.T."/>
            <person name="Winkler M.E."/>
        </authorList>
    </citation>
    <scope>NUCLEOTIDE SEQUENCE</scope>
</reference>
<dbReference type="InterPro" id="IPR011330">
    <property type="entry name" value="Glyco_hydro/deAcase_b/a-brl"/>
</dbReference>
<proteinExistence type="predicted"/>
<feature type="non-terminal residue" evidence="4">
    <location>
        <position position="288"/>
    </location>
</feature>
<dbReference type="AlphaFoldDB" id="A0A382V0X9"/>
<dbReference type="GO" id="GO:0005576">
    <property type="term" value="C:extracellular region"/>
    <property type="evidence" value="ECO:0007669"/>
    <property type="project" value="UniProtKB-SubCell"/>
</dbReference>
<dbReference type="GO" id="GO:0005975">
    <property type="term" value="P:carbohydrate metabolic process"/>
    <property type="evidence" value="ECO:0007669"/>
    <property type="project" value="InterPro"/>
</dbReference>
<evidence type="ECO:0000259" key="3">
    <source>
        <dbReference type="PROSITE" id="PS51677"/>
    </source>
</evidence>
<evidence type="ECO:0000256" key="1">
    <source>
        <dbReference type="ARBA" id="ARBA00004613"/>
    </source>
</evidence>
<feature type="domain" description="NodB homology" evidence="3">
    <location>
        <begin position="53"/>
        <end position="288"/>
    </location>
</feature>
<gene>
    <name evidence="4" type="ORF">METZ01_LOCUS392983</name>
</gene>
<dbReference type="Pfam" id="PF01522">
    <property type="entry name" value="Polysacc_deac_1"/>
    <property type="match status" value="2"/>
</dbReference>
<comment type="subcellular location">
    <subcellularLocation>
        <location evidence="1">Secreted</location>
    </subcellularLocation>
</comment>
<dbReference type="PROSITE" id="PS51677">
    <property type="entry name" value="NODB"/>
    <property type="match status" value="1"/>
</dbReference>